<accession>B3SB70</accession>
<evidence type="ECO:0000313" key="3">
    <source>
        <dbReference type="Proteomes" id="UP000009022"/>
    </source>
</evidence>
<evidence type="ECO:0000313" key="2">
    <source>
        <dbReference type="EMBL" id="EDV20112.1"/>
    </source>
</evidence>
<dbReference type="RefSeq" id="XP_002117496.1">
    <property type="nucleotide sequence ID" value="XM_002117460.1"/>
</dbReference>
<gene>
    <name evidence="2" type="ORF">TRIADDRAFT_61511</name>
</gene>
<dbReference type="InterPro" id="IPR029369">
    <property type="entry name" value="HDNR"/>
</dbReference>
<protein>
    <recommendedName>
        <fullName evidence="1">Domain of unknown function with conserved HDNR motif domain-containing protein</fullName>
    </recommendedName>
</protein>
<organism evidence="2 3">
    <name type="scientific">Trichoplax adhaerens</name>
    <name type="common">Trichoplax reptans</name>
    <dbReference type="NCBI Taxonomy" id="10228"/>
    <lineage>
        <taxon>Eukaryota</taxon>
        <taxon>Metazoa</taxon>
        <taxon>Placozoa</taxon>
        <taxon>Uniplacotomia</taxon>
        <taxon>Trichoplacea</taxon>
        <taxon>Trichoplacidae</taxon>
        <taxon>Trichoplax</taxon>
    </lineage>
</organism>
<dbReference type="Pfam" id="PF15115">
    <property type="entry name" value="HDNR"/>
    <property type="match status" value="1"/>
</dbReference>
<dbReference type="InParanoid" id="B3SB70"/>
<dbReference type="KEGG" id="tad:TRIADDRAFT_61511"/>
<feature type="domain" description="Domain of unknown function with conserved HDNR motif" evidence="1">
    <location>
        <begin position="22"/>
        <end position="120"/>
    </location>
</feature>
<dbReference type="GeneID" id="6758653"/>
<dbReference type="Proteomes" id="UP000009022">
    <property type="component" value="Unassembled WGS sequence"/>
</dbReference>
<name>B3SB70_TRIAD</name>
<dbReference type="AlphaFoldDB" id="B3SB70"/>
<keyword evidence="3" id="KW-1185">Reference proteome</keyword>
<dbReference type="HOGENOM" id="CLU_1629204_0_0_1"/>
<dbReference type="EMBL" id="DS985263">
    <property type="protein sequence ID" value="EDV20112.1"/>
    <property type="molecule type" value="Genomic_DNA"/>
</dbReference>
<reference evidence="2 3" key="1">
    <citation type="journal article" date="2008" name="Nature">
        <title>The Trichoplax genome and the nature of placozoans.</title>
        <authorList>
            <person name="Srivastava M."/>
            <person name="Begovic E."/>
            <person name="Chapman J."/>
            <person name="Putnam N.H."/>
            <person name="Hellsten U."/>
            <person name="Kawashima T."/>
            <person name="Kuo A."/>
            <person name="Mitros T."/>
            <person name="Salamov A."/>
            <person name="Carpenter M.L."/>
            <person name="Signorovitch A.Y."/>
            <person name="Moreno M.A."/>
            <person name="Kamm K."/>
            <person name="Grimwood J."/>
            <person name="Schmutz J."/>
            <person name="Shapiro H."/>
            <person name="Grigoriev I.V."/>
            <person name="Buss L.W."/>
            <person name="Schierwater B."/>
            <person name="Dellaporta S.L."/>
            <person name="Rokhsar D.S."/>
        </authorList>
    </citation>
    <scope>NUCLEOTIDE SEQUENCE [LARGE SCALE GENOMIC DNA]</scope>
    <source>
        <strain evidence="2 3">Grell-BS-1999</strain>
    </source>
</reference>
<dbReference type="PANTHER" id="PTHR35440:SF1">
    <property type="entry name" value="TESTIS-EXPRESSED PROTEIN 36"/>
    <property type="match status" value="1"/>
</dbReference>
<proteinExistence type="predicted"/>
<sequence length="163" mass="19217">MPKGRQYTPSTKTDGRWSTFKNFNPFSVHDNRKVHETKGDYLDMKHGKRLLPIKNKQQFSMNEYLSESSIPTERSRTVYRSTFVGHDRNLIRNINTAPIVRRYPFSHQNVRSINAPHISVTSFDWYNDKASKSVNSLPSLNLLLNKPDPDLSKTHWRYFYKCH</sequence>
<dbReference type="CTD" id="6758653"/>
<dbReference type="PANTHER" id="PTHR35440">
    <property type="entry name" value="TESTIS-EXPRESSED PROTEIN 36"/>
    <property type="match status" value="1"/>
</dbReference>
<evidence type="ECO:0000259" key="1">
    <source>
        <dbReference type="Pfam" id="PF15115"/>
    </source>
</evidence>